<dbReference type="AlphaFoldDB" id="A0AAD7MC35"/>
<comment type="caution">
    <text evidence="2">The sequence shown here is derived from an EMBL/GenBank/DDBJ whole genome shotgun (WGS) entry which is preliminary data.</text>
</comment>
<evidence type="ECO:0000313" key="2">
    <source>
        <dbReference type="EMBL" id="KAJ7710314.1"/>
    </source>
</evidence>
<reference evidence="2" key="1">
    <citation type="submission" date="2023-03" db="EMBL/GenBank/DDBJ databases">
        <title>Massive genome expansion in bonnet fungi (Mycena s.s.) driven by repeated elements and novel gene families across ecological guilds.</title>
        <authorList>
            <consortium name="Lawrence Berkeley National Laboratory"/>
            <person name="Harder C.B."/>
            <person name="Miyauchi S."/>
            <person name="Viragh M."/>
            <person name="Kuo A."/>
            <person name="Thoen E."/>
            <person name="Andreopoulos B."/>
            <person name="Lu D."/>
            <person name="Skrede I."/>
            <person name="Drula E."/>
            <person name="Henrissat B."/>
            <person name="Morin E."/>
            <person name="Kohler A."/>
            <person name="Barry K."/>
            <person name="LaButti K."/>
            <person name="Morin E."/>
            <person name="Salamov A."/>
            <person name="Lipzen A."/>
            <person name="Mereny Z."/>
            <person name="Hegedus B."/>
            <person name="Baldrian P."/>
            <person name="Stursova M."/>
            <person name="Weitz H."/>
            <person name="Taylor A."/>
            <person name="Grigoriev I.V."/>
            <person name="Nagy L.G."/>
            <person name="Martin F."/>
            <person name="Kauserud H."/>
        </authorList>
    </citation>
    <scope>NUCLEOTIDE SEQUENCE</scope>
    <source>
        <strain evidence="2">CBHHK182m</strain>
    </source>
</reference>
<dbReference type="PROSITE" id="PS00725">
    <property type="entry name" value="GERMIN"/>
    <property type="match status" value="1"/>
</dbReference>
<sequence>GRMTATRCACLSGRLLEGDQQGHPPPRQCKQCRSRRVASRRGREPGGGGRHHHHPRAPEIAPFPFPVSQTTSRKKRKEINKWGRQKKKKTKKAQSAEKNQSKEKNARKSATLCARTKDERRKTLDARLPICAPDATTRGQRKCVYARPARKRKRASQTQTR</sequence>
<dbReference type="Proteomes" id="UP001215598">
    <property type="component" value="Unassembled WGS sequence"/>
</dbReference>
<feature type="non-terminal residue" evidence="2">
    <location>
        <position position="1"/>
    </location>
</feature>
<gene>
    <name evidence="2" type="ORF">B0H16DRAFT_1629919</name>
</gene>
<accession>A0AAD7MC35</accession>
<feature type="compositionally biased region" description="Basic residues" evidence="1">
    <location>
        <begin position="72"/>
        <end position="92"/>
    </location>
</feature>
<keyword evidence="3" id="KW-1185">Reference proteome</keyword>
<evidence type="ECO:0000256" key="1">
    <source>
        <dbReference type="SAM" id="MobiDB-lite"/>
    </source>
</evidence>
<feature type="compositionally biased region" description="Basic residues" evidence="1">
    <location>
        <begin position="30"/>
        <end position="40"/>
    </location>
</feature>
<feature type="region of interest" description="Disordered" evidence="1">
    <location>
        <begin position="12"/>
        <end position="123"/>
    </location>
</feature>
<organism evidence="2 3">
    <name type="scientific">Mycena metata</name>
    <dbReference type="NCBI Taxonomy" id="1033252"/>
    <lineage>
        <taxon>Eukaryota</taxon>
        <taxon>Fungi</taxon>
        <taxon>Dikarya</taxon>
        <taxon>Basidiomycota</taxon>
        <taxon>Agaricomycotina</taxon>
        <taxon>Agaricomycetes</taxon>
        <taxon>Agaricomycetidae</taxon>
        <taxon>Agaricales</taxon>
        <taxon>Marasmiineae</taxon>
        <taxon>Mycenaceae</taxon>
        <taxon>Mycena</taxon>
    </lineage>
</organism>
<name>A0AAD7MC35_9AGAR</name>
<proteinExistence type="predicted"/>
<evidence type="ECO:0000313" key="3">
    <source>
        <dbReference type="Proteomes" id="UP001215598"/>
    </source>
</evidence>
<dbReference type="InterPro" id="IPR019780">
    <property type="entry name" value="Germin_Mn-BS"/>
</dbReference>
<protein>
    <submittedName>
        <fullName evidence="2">Uncharacterized protein</fullName>
    </submittedName>
</protein>
<dbReference type="EMBL" id="JARKIB010000408">
    <property type="protein sequence ID" value="KAJ7710314.1"/>
    <property type="molecule type" value="Genomic_DNA"/>
</dbReference>
<feature type="region of interest" description="Disordered" evidence="1">
    <location>
        <begin position="137"/>
        <end position="161"/>
    </location>
</feature>
<dbReference type="GO" id="GO:0030145">
    <property type="term" value="F:manganese ion binding"/>
    <property type="evidence" value="ECO:0007669"/>
    <property type="project" value="InterPro"/>
</dbReference>